<proteinExistence type="predicted"/>
<feature type="chain" id="PRO_5015443154" description="Metallothionein" evidence="1">
    <location>
        <begin position="20"/>
        <end position="74"/>
    </location>
</feature>
<sequence length="74" mass="7500">MKFLTVLFVFAAAASAGVAGTESQGWSIAGNVNKRDCPAHQCCFKSCGCNACQADSSGNTCCAGQPTDVCGQTC</sequence>
<protein>
    <recommendedName>
        <fullName evidence="4">Metallothionein</fullName>
    </recommendedName>
</protein>
<feature type="signal peptide" evidence="1">
    <location>
        <begin position="1"/>
        <end position="19"/>
    </location>
</feature>
<accession>A0A2T4AYM2</accession>
<evidence type="ECO:0000256" key="1">
    <source>
        <dbReference type="SAM" id="SignalP"/>
    </source>
</evidence>
<keyword evidence="3" id="KW-1185">Reference proteome</keyword>
<evidence type="ECO:0000313" key="3">
    <source>
        <dbReference type="Proteomes" id="UP000241546"/>
    </source>
</evidence>
<keyword evidence="1" id="KW-0732">Signal</keyword>
<dbReference type="Proteomes" id="UP000241546">
    <property type="component" value="Unassembled WGS sequence"/>
</dbReference>
<evidence type="ECO:0008006" key="4">
    <source>
        <dbReference type="Google" id="ProtNLM"/>
    </source>
</evidence>
<organism evidence="2 3">
    <name type="scientific">Trichoderma citrinoviride</name>
    <dbReference type="NCBI Taxonomy" id="58853"/>
    <lineage>
        <taxon>Eukaryota</taxon>
        <taxon>Fungi</taxon>
        <taxon>Dikarya</taxon>
        <taxon>Ascomycota</taxon>
        <taxon>Pezizomycotina</taxon>
        <taxon>Sordariomycetes</taxon>
        <taxon>Hypocreomycetidae</taxon>
        <taxon>Hypocreales</taxon>
        <taxon>Hypocreaceae</taxon>
        <taxon>Trichoderma</taxon>
    </lineage>
</organism>
<name>A0A2T4AYM2_9HYPO</name>
<dbReference type="OrthoDB" id="10320898at2759"/>
<dbReference type="AlphaFoldDB" id="A0A2T4AYM2"/>
<dbReference type="RefSeq" id="XP_024745398.1">
    <property type="nucleotide sequence ID" value="XM_024894534.1"/>
</dbReference>
<gene>
    <name evidence="2" type="ORF">BBK36DRAFT_1163406</name>
</gene>
<dbReference type="EMBL" id="KZ680225">
    <property type="protein sequence ID" value="PTB62078.1"/>
    <property type="molecule type" value="Genomic_DNA"/>
</dbReference>
<reference evidence="3" key="1">
    <citation type="submission" date="2016-07" db="EMBL/GenBank/DDBJ databases">
        <title>Multiple horizontal gene transfer events from other fungi enriched the ability of initially mycotrophic Trichoderma (Ascomycota) to feed on dead plant biomass.</title>
        <authorList>
            <consortium name="DOE Joint Genome Institute"/>
            <person name="Atanasova L."/>
            <person name="Chenthamara K."/>
            <person name="Zhang J."/>
            <person name="Grujic M."/>
            <person name="Henrissat B."/>
            <person name="Kuo A."/>
            <person name="Aerts A."/>
            <person name="Salamov A."/>
            <person name="Lipzen A."/>
            <person name="Labutti K."/>
            <person name="Barry K."/>
            <person name="Miao Y."/>
            <person name="Rahimi M.J."/>
            <person name="Shen Q."/>
            <person name="Grigoriev I.V."/>
            <person name="Kubicek C.P."/>
            <person name="Druzhinina I.S."/>
        </authorList>
    </citation>
    <scope>NUCLEOTIDE SEQUENCE [LARGE SCALE GENOMIC DNA]</scope>
    <source>
        <strain evidence="3">TUCIM 6016</strain>
    </source>
</reference>
<dbReference type="GeneID" id="36602652"/>
<evidence type="ECO:0000313" key="2">
    <source>
        <dbReference type="EMBL" id="PTB62078.1"/>
    </source>
</evidence>